<comment type="subcellular location">
    <subcellularLocation>
        <location evidence="1 6">Mitochondrion</location>
    </subcellularLocation>
</comment>
<gene>
    <name evidence="9 10 11" type="primary">LOC106059610</name>
</gene>
<dbReference type="PANTHER" id="PTHR11835">
    <property type="entry name" value="DECARBOXYLATING DEHYDROGENASES-ISOCITRATE, ISOPROPYLMALATE, TARTRATE"/>
    <property type="match status" value="1"/>
</dbReference>
<dbReference type="AlphaFoldDB" id="A0A9W3BBW3"/>
<name>A0A9W3BBW3_BIOGL</name>
<accession>A0A9W3BBW3</accession>
<dbReference type="GO" id="GO:0051287">
    <property type="term" value="F:NAD binding"/>
    <property type="evidence" value="ECO:0007669"/>
    <property type="project" value="UniProtKB-UniRule"/>
</dbReference>
<comment type="similarity">
    <text evidence="2 6">Belongs to the isocitrate and isopropylmalate dehydrogenases family.</text>
</comment>
<evidence type="ECO:0000313" key="9">
    <source>
        <dbReference type="RefSeq" id="XP_055897006.1"/>
    </source>
</evidence>
<dbReference type="GO" id="GO:0006102">
    <property type="term" value="P:isocitrate metabolic process"/>
    <property type="evidence" value="ECO:0007669"/>
    <property type="project" value="TreeGrafter"/>
</dbReference>
<dbReference type="OrthoDB" id="10261637at2759"/>
<dbReference type="Gene3D" id="3.40.718.10">
    <property type="entry name" value="Isopropylmalate Dehydrogenase"/>
    <property type="match status" value="1"/>
</dbReference>
<keyword evidence="3 6" id="KW-0816">Tricarboxylic acid cycle</keyword>
<dbReference type="GO" id="GO:0000287">
    <property type="term" value="F:magnesium ion binding"/>
    <property type="evidence" value="ECO:0007669"/>
    <property type="project" value="UniProtKB-UniRule"/>
</dbReference>
<dbReference type="RefSeq" id="XP_055897007.1">
    <property type="nucleotide sequence ID" value="XM_056041032.1"/>
</dbReference>
<evidence type="ECO:0000313" key="8">
    <source>
        <dbReference type="Proteomes" id="UP001165740"/>
    </source>
</evidence>
<sequence length="398" mass="44073">MTYSMTMKMKPFLPFVISRATNITLMRNIMFKNWPHIPIVFRTLHQSDVLQNATIAEPISRPAGKHTVTLVPGDGVGPELMGGVREVFKAAGVPVEFEEVFISEISPNISASLNTVLDSFRRNKVGLKGIIKTPTTFKGGALQTLNMRIRRELDLFANVVLVRSIPGFQTRHNNLDFIIIREQTEGEYSALEHESVKGVIESLKIVTRKNSMRIAKFAFDYAMRHGRNKVTAVHKANIMKLGDGLFIQCCEEVAKMYPKIKFETMIIDNCCMQMVSNPYQFDVMVMPNLYGDIVDNLAAGLVGGAGVVPGECYSTSVAVFEQGARHSYAEAVGKNIANPTATLLASCNMLKHLHLEYHSKLIEDTVLKVIKGGKITTQDMGGYSSTTDFINAVVHSLP</sequence>
<keyword evidence="4 6" id="KW-0809">Transit peptide</keyword>
<reference evidence="9 10" key="1">
    <citation type="submission" date="2025-04" db="UniProtKB">
        <authorList>
            <consortium name="RefSeq"/>
        </authorList>
    </citation>
    <scope>IDENTIFICATION</scope>
</reference>
<proteinExistence type="inferred from homology"/>
<dbReference type="GO" id="GO:0005739">
    <property type="term" value="C:mitochondrion"/>
    <property type="evidence" value="ECO:0007669"/>
    <property type="project" value="UniProtKB-SubCell"/>
</dbReference>
<feature type="domain" description="Isopropylmalate dehydrogenase-like" evidence="7">
    <location>
        <begin position="67"/>
        <end position="393"/>
    </location>
</feature>
<evidence type="ECO:0000256" key="3">
    <source>
        <dbReference type="ARBA" id="ARBA00022532"/>
    </source>
</evidence>
<evidence type="ECO:0000256" key="5">
    <source>
        <dbReference type="ARBA" id="ARBA00023128"/>
    </source>
</evidence>
<dbReference type="PANTHER" id="PTHR11835:SF42">
    <property type="entry name" value="ISOCITRATE DEHYDROGENASE [NAD] SUBUNIT BETA, MITOCHONDRIAL"/>
    <property type="match status" value="1"/>
</dbReference>
<dbReference type="NCBIfam" id="TIGR00175">
    <property type="entry name" value="mito_nad_idh"/>
    <property type="match status" value="1"/>
</dbReference>
<dbReference type="InterPro" id="IPR019818">
    <property type="entry name" value="IsoCit/isopropylmalate_DH_CS"/>
</dbReference>
<evidence type="ECO:0000256" key="2">
    <source>
        <dbReference type="ARBA" id="ARBA00007769"/>
    </source>
</evidence>
<dbReference type="Proteomes" id="UP001165740">
    <property type="component" value="Chromosome 9"/>
</dbReference>
<evidence type="ECO:0000313" key="11">
    <source>
        <dbReference type="RefSeq" id="XP_055897008.1"/>
    </source>
</evidence>
<dbReference type="Pfam" id="PF00180">
    <property type="entry name" value="Iso_dh"/>
    <property type="match status" value="1"/>
</dbReference>
<dbReference type="InterPro" id="IPR004434">
    <property type="entry name" value="Isocitrate_DH_NAD"/>
</dbReference>
<dbReference type="GO" id="GO:0006099">
    <property type="term" value="P:tricarboxylic acid cycle"/>
    <property type="evidence" value="ECO:0007669"/>
    <property type="project" value="UniProtKB-UniRule"/>
</dbReference>
<evidence type="ECO:0000313" key="10">
    <source>
        <dbReference type="RefSeq" id="XP_055897007.1"/>
    </source>
</evidence>
<dbReference type="InterPro" id="IPR024084">
    <property type="entry name" value="IsoPropMal-DH-like_dom"/>
</dbReference>
<dbReference type="GeneID" id="106059610"/>
<dbReference type="GO" id="GO:0016616">
    <property type="term" value="F:oxidoreductase activity, acting on the CH-OH group of donors, NAD or NADP as acceptor"/>
    <property type="evidence" value="ECO:0007669"/>
    <property type="project" value="InterPro"/>
</dbReference>
<protein>
    <recommendedName>
        <fullName evidence="6">Isocitrate dehydrogenase [NAD] subunit, mitochondrial</fullName>
    </recommendedName>
</protein>
<dbReference type="PROSITE" id="PS00470">
    <property type="entry name" value="IDH_IMDH"/>
    <property type="match status" value="1"/>
</dbReference>
<dbReference type="RefSeq" id="XP_055897008.1">
    <property type="nucleotide sequence ID" value="XM_056041033.1"/>
</dbReference>
<dbReference type="SUPFAM" id="SSF53659">
    <property type="entry name" value="Isocitrate/Isopropylmalate dehydrogenase-like"/>
    <property type="match status" value="1"/>
</dbReference>
<evidence type="ECO:0000256" key="6">
    <source>
        <dbReference type="RuleBase" id="RU361266"/>
    </source>
</evidence>
<dbReference type="SMART" id="SM01329">
    <property type="entry name" value="Iso_dh"/>
    <property type="match status" value="1"/>
</dbReference>
<evidence type="ECO:0000256" key="1">
    <source>
        <dbReference type="ARBA" id="ARBA00004173"/>
    </source>
</evidence>
<keyword evidence="5 6" id="KW-0496">Mitochondrion</keyword>
<keyword evidence="8" id="KW-1185">Reference proteome</keyword>
<organism evidence="8 10">
    <name type="scientific">Biomphalaria glabrata</name>
    <name type="common">Bloodfluke planorb</name>
    <name type="synonym">Freshwater snail</name>
    <dbReference type="NCBI Taxonomy" id="6526"/>
    <lineage>
        <taxon>Eukaryota</taxon>
        <taxon>Metazoa</taxon>
        <taxon>Spiralia</taxon>
        <taxon>Lophotrochozoa</taxon>
        <taxon>Mollusca</taxon>
        <taxon>Gastropoda</taxon>
        <taxon>Heterobranchia</taxon>
        <taxon>Euthyneura</taxon>
        <taxon>Panpulmonata</taxon>
        <taxon>Hygrophila</taxon>
        <taxon>Lymnaeoidea</taxon>
        <taxon>Planorbidae</taxon>
        <taxon>Biomphalaria</taxon>
    </lineage>
</organism>
<dbReference type="FunFam" id="3.40.718.10:FF:000001">
    <property type="entry name" value="Isocitrate dehydrogenase [NAD] subunit, mitochondrial"/>
    <property type="match status" value="1"/>
</dbReference>
<evidence type="ECO:0000259" key="7">
    <source>
        <dbReference type="SMART" id="SM01329"/>
    </source>
</evidence>
<evidence type="ECO:0000256" key="4">
    <source>
        <dbReference type="ARBA" id="ARBA00022946"/>
    </source>
</evidence>
<dbReference type="OMA" id="TCAHKAN"/>
<dbReference type="RefSeq" id="XP_055897006.1">
    <property type="nucleotide sequence ID" value="XM_056041031.1"/>
</dbReference>